<dbReference type="RefSeq" id="WP_132318183.1">
    <property type="nucleotide sequence ID" value="NZ_FWZT01000007.1"/>
</dbReference>
<gene>
    <name evidence="2" type="ORF">SAMN06296036_107254</name>
</gene>
<dbReference type="EMBL" id="FWZT01000007">
    <property type="protein sequence ID" value="SMF22951.1"/>
    <property type="molecule type" value="Genomic_DNA"/>
</dbReference>
<feature type="signal peptide" evidence="1">
    <location>
        <begin position="1"/>
        <end position="24"/>
    </location>
</feature>
<feature type="chain" id="PRO_5012193165" description="Lipocalin-like domain-containing protein" evidence="1">
    <location>
        <begin position="25"/>
        <end position="198"/>
    </location>
</feature>
<organism evidence="2 3">
    <name type="scientific">Pseudobacteriovorax antillogorgiicola</name>
    <dbReference type="NCBI Taxonomy" id="1513793"/>
    <lineage>
        <taxon>Bacteria</taxon>
        <taxon>Pseudomonadati</taxon>
        <taxon>Bdellovibrionota</taxon>
        <taxon>Oligoflexia</taxon>
        <taxon>Oligoflexales</taxon>
        <taxon>Pseudobacteriovoracaceae</taxon>
        <taxon>Pseudobacteriovorax</taxon>
    </lineage>
</organism>
<keyword evidence="3" id="KW-1185">Reference proteome</keyword>
<dbReference type="Proteomes" id="UP000192907">
    <property type="component" value="Unassembled WGS sequence"/>
</dbReference>
<evidence type="ECO:0000256" key="1">
    <source>
        <dbReference type="SAM" id="SignalP"/>
    </source>
</evidence>
<evidence type="ECO:0000313" key="3">
    <source>
        <dbReference type="Proteomes" id="UP000192907"/>
    </source>
</evidence>
<proteinExistence type="predicted"/>
<evidence type="ECO:0008006" key="4">
    <source>
        <dbReference type="Google" id="ProtNLM"/>
    </source>
</evidence>
<sequence length="198" mass="22606">MKRTTLAASICLSSLTMVFESAIANDLGLEIQPPPALDAREIYTPTDLHSKIVGRWKSNCFGPNDYGEYIMGILEFTSEEIIYVDTGFYKRSDCSERNNEKVISNDEGDFVSRFVIEKPGRGGSEFIYGVTFEFNWIDLDIEPVTSYNVLRYDHEKDSLEIGFTGPDLVKNIDLVYHDIYPLFLKDQAYIRWNGSLPD</sequence>
<name>A0A1Y6BPV9_9BACT</name>
<protein>
    <recommendedName>
        <fullName evidence="4">Lipocalin-like domain-containing protein</fullName>
    </recommendedName>
</protein>
<accession>A0A1Y6BPV9</accession>
<keyword evidence="1" id="KW-0732">Signal</keyword>
<reference evidence="3" key="1">
    <citation type="submission" date="2017-04" db="EMBL/GenBank/DDBJ databases">
        <authorList>
            <person name="Varghese N."/>
            <person name="Submissions S."/>
        </authorList>
    </citation>
    <scope>NUCLEOTIDE SEQUENCE [LARGE SCALE GENOMIC DNA]</scope>
    <source>
        <strain evidence="3">RKEM611</strain>
    </source>
</reference>
<evidence type="ECO:0000313" key="2">
    <source>
        <dbReference type="EMBL" id="SMF22951.1"/>
    </source>
</evidence>
<dbReference type="AlphaFoldDB" id="A0A1Y6BPV9"/>